<evidence type="ECO:0000313" key="2">
    <source>
        <dbReference type="EMBL" id="KGF45558.1"/>
    </source>
</evidence>
<sequence length="67" mass="7670">MYKMVASPQPLSHREGSKMRDTPYLKCKKRGKRRAKKCLFSSFGLCLDIVAESLKNHYKILGKGLLI</sequence>
<evidence type="ECO:0000313" key="3">
    <source>
        <dbReference type="Proteomes" id="UP000029578"/>
    </source>
</evidence>
<reference evidence="2 3" key="1">
    <citation type="submission" date="2014-07" db="EMBL/GenBank/DDBJ databases">
        <authorList>
            <person name="McCorrison J."/>
            <person name="Sanka R."/>
            <person name="Torralba M."/>
            <person name="Gillis M."/>
            <person name="Haft D.H."/>
            <person name="Methe B."/>
            <person name="Sutton G."/>
            <person name="Nelson K.E."/>
        </authorList>
    </citation>
    <scope>NUCLEOTIDE SEQUENCE [LARGE SCALE GENOMIC DNA]</scope>
    <source>
        <strain evidence="2 3">DNF00666</strain>
    </source>
</reference>
<gene>
    <name evidence="2" type="ORF">HMPREF0661_09635</name>
</gene>
<dbReference type="EMBL" id="JRNS01000451">
    <property type="protein sequence ID" value="KGF45558.1"/>
    <property type="molecule type" value="Genomic_DNA"/>
</dbReference>
<comment type="caution">
    <text evidence="2">The sequence shown here is derived from an EMBL/GenBank/DDBJ whole genome shotgun (WGS) entry which is preliminary data.</text>
</comment>
<evidence type="ECO:0000256" key="1">
    <source>
        <dbReference type="SAM" id="MobiDB-lite"/>
    </source>
</evidence>
<protein>
    <submittedName>
        <fullName evidence="2">Uncharacterized protein</fullName>
    </submittedName>
</protein>
<dbReference type="Proteomes" id="UP000029578">
    <property type="component" value="Unassembled WGS sequence"/>
</dbReference>
<organism evidence="2 3">
    <name type="scientific">Prevotella melaninogenica DNF00666</name>
    <dbReference type="NCBI Taxonomy" id="1401073"/>
    <lineage>
        <taxon>Bacteria</taxon>
        <taxon>Pseudomonadati</taxon>
        <taxon>Bacteroidota</taxon>
        <taxon>Bacteroidia</taxon>
        <taxon>Bacteroidales</taxon>
        <taxon>Prevotellaceae</taxon>
        <taxon>Prevotella</taxon>
    </lineage>
</organism>
<accession>A0A096AEK5</accession>
<feature type="region of interest" description="Disordered" evidence="1">
    <location>
        <begin position="1"/>
        <end position="23"/>
    </location>
</feature>
<feature type="compositionally biased region" description="Basic and acidic residues" evidence="1">
    <location>
        <begin position="12"/>
        <end position="23"/>
    </location>
</feature>
<name>A0A096AEK5_9BACT</name>
<proteinExistence type="predicted"/>
<dbReference type="AlphaFoldDB" id="A0A096AEK5"/>